<keyword evidence="8" id="KW-1185">Reference proteome</keyword>
<dbReference type="SUPFAM" id="SSF53850">
    <property type="entry name" value="Periplasmic binding protein-like II"/>
    <property type="match status" value="1"/>
</dbReference>
<name>A0A1C3V0J5_9HYPH</name>
<evidence type="ECO:0000313" key="7">
    <source>
        <dbReference type="EMBL" id="SCB21097.1"/>
    </source>
</evidence>
<evidence type="ECO:0000256" key="4">
    <source>
        <dbReference type="ARBA" id="ARBA00022729"/>
    </source>
</evidence>
<reference evidence="8" key="1">
    <citation type="submission" date="2016-08" db="EMBL/GenBank/DDBJ databases">
        <authorList>
            <person name="Varghese N."/>
            <person name="Submissions Spin"/>
        </authorList>
    </citation>
    <scope>NUCLEOTIDE SEQUENCE [LARGE SCALE GENOMIC DNA]</scope>
    <source>
        <strain evidence="8">HAMBI 2971</strain>
    </source>
</reference>
<gene>
    <name evidence="7" type="ORF">GA0061102_1007104</name>
</gene>
<keyword evidence="3" id="KW-0813">Transport</keyword>
<dbReference type="CDD" id="cd08509">
    <property type="entry name" value="PBP2_TmCBP_oligosaccharides_like"/>
    <property type="match status" value="1"/>
</dbReference>
<dbReference type="PANTHER" id="PTHR30290:SF9">
    <property type="entry name" value="OLIGOPEPTIDE-BINDING PROTEIN APPA"/>
    <property type="match status" value="1"/>
</dbReference>
<dbReference type="RefSeq" id="WP_092846205.1">
    <property type="nucleotide sequence ID" value="NZ_FMAH01000007.1"/>
</dbReference>
<evidence type="ECO:0000256" key="3">
    <source>
        <dbReference type="ARBA" id="ARBA00022448"/>
    </source>
</evidence>
<proteinExistence type="inferred from homology"/>
<evidence type="ECO:0000259" key="6">
    <source>
        <dbReference type="Pfam" id="PF00496"/>
    </source>
</evidence>
<evidence type="ECO:0000256" key="1">
    <source>
        <dbReference type="ARBA" id="ARBA00004418"/>
    </source>
</evidence>
<feature type="domain" description="Solute-binding protein family 5" evidence="6">
    <location>
        <begin position="91"/>
        <end position="525"/>
    </location>
</feature>
<dbReference type="PANTHER" id="PTHR30290">
    <property type="entry name" value="PERIPLASMIC BINDING COMPONENT OF ABC TRANSPORTER"/>
    <property type="match status" value="1"/>
</dbReference>
<comment type="similarity">
    <text evidence="2">Belongs to the bacterial solute-binding protein 5 family.</text>
</comment>
<dbReference type="InterPro" id="IPR000914">
    <property type="entry name" value="SBP_5_dom"/>
</dbReference>
<feature type="signal peptide" evidence="5">
    <location>
        <begin position="1"/>
        <end position="24"/>
    </location>
</feature>
<dbReference type="AlphaFoldDB" id="A0A1C3V0J5"/>
<dbReference type="GO" id="GO:0015833">
    <property type="term" value="P:peptide transport"/>
    <property type="evidence" value="ECO:0007669"/>
    <property type="project" value="TreeGrafter"/>
</dbReference>
<dbReference type="Gene3D" id="3.40.190.10">
    <property type="entry name" value="Periplasmic binding protein-like II"/>
    <property type="match status" value="1"/>
</dbReference>
<organism evidence="7 8">
    <name type="scientific">Rhizobium miluonense</name>
    <dbReference type="NCBI Taxonomy" id="411945"/>
    <lineage>
        <taxon>Bacteria</taxon>
        <taxon>Pseudomonadati</taxon>
        <taxon>Pseudomonadota</taxon>
        <taxon>Alphaproteobacteria</taxon>
        <taxon>Hyphomicrobiales</taxon>
        <taxon>Rhizobiaceae</taxon>
        <taxon>Rhizobium/Agrobacterium group</taxon>
        <taxon>Rhizobium</taxon>
    </lineage>
</organism>
<evidence type="ECO:0000256" key="2">
    <source>
        <dbReference type="ARBA" id="ARBA00005695"/>
    </source>
</evidence>
<dbReference type="InterPro" id="IPR039424">
    <property type="entry name" value="SBP_5"/>
</dbReference>
<dbReference type="Proteomes" id="UP000199435">
    <property type="component" value="Unassembled WGS sequence"/>
</dbReference>
<dbReference type="STRING" id="411945.GA0061102_1007104"/>
<dbReference type="GO" id="GO:1904680">
    <property type="term" value="F:peptide transmembrane transporter activity"/>
    <property type="evidence" value="ECO:0007669"/>
    <property type="project" value="TreeGrafter"/>
</dbReference>
<feature type="chain" id="PRO_5008683830" evidence="5">
    <location>
        <begin position="25"/>
        <end position="633"/>
    </location>
</feature>
<sequence>MQQWKKLAFGVALATFGLVAAAKAQDYTSLPRKETLIVENPEGTIKNPGWFNIWVNGGGGVSTGLQQLTMDTLWYIDPEKGLGGAAWDNSLAADKPQYNDDFTQMTVKLRKGLYWSDGVEFTADDVVYTVKTQMDHPGMVWSAAFSVQVASVEATDPYTVVFKLKKPNSRFHAIFTVRWNGAWIMPKHVFEKVADPVRYDNANPVSLGAYKLKAYDPQGKWYTWEKRDDWQRTSLARFGEPAPKYVSYVDPGPPDKRTIAQLEHNLDIIHDNTPEGMFTLKEKSKTAESWFPGFPFAHPDPTLPAVIFNTQDPVFQNPDVRWALALLIDIKAVDMASYRGTATLSALGVPPTAIAMTDYQAPLQDWLKNFEIDTGKRKIKPYDPTIGQQIADILRKQPKYKDQIPTDPAAIGNAFGYGWWKPDPQAAAELLQKAGFKKIDGKWMTPDGQPFKIRLTVEGDTRSVFTRAGTLIAQQWAAFGIDSKAAPTTNLWQVGLQPGSYQVAIAWSVETWGGDPDLSFFLDSWHSEFVAKKGENQAPRNWQRWSNPELDKIIENIRRISADDPKGIELGKDYLKLVAQQMPTIPLMSYNVFTSMDTTYWKGYPTIADPYTDPVPNWANSRLMMVKLKPAQP</sequence>
<dbReference type="OrthoDB" id="9764591at2"/>
<evidence type="ECO:0000313" key="8">
    <source>
        <dbReference type="Proteomes" id="UP000199435"/>
    </source>
</evidence>
<keyword evidence="4 5" id="KW-0732">Signal</keyword>
<accession>A0A1C3V0J5</accession>
<dbReference type="Gene3D" id="3.10.105.10">
    <property type="entry name" value="Dipeptide-binding Protein, Domain 3"/>
    <property type="match status" value="1"/>
</dbReference>
<dbReference type="Pfam" id="PF00496">
    <property type="entry name" value="SBP_bac_5"/>
    <property type="match status" value="1"/>
</dbReference>
<evidence type="ECO:0000256" key="5">
    <source>
        <dbReference type="SAM" id="SignalP"/>
    </source>
</evidence>
<comment type="subcellular location">
    <subcellularLocation>
        <location evidence="1">Periplasm</location>
    </subcellularLocation>
</comment>
<dbReference type="EMBL" id="FMAH01000007">
    <property type="protein sequence ID" value="SCB21097.1"/>
    <property type="molecule type" value="Genomic_DNA"/>
</dbReference>
<protein>
    <submittedName>
        <fullName evidence="7">Peptide/nickel transport system substrate-binding protein</fullName>
    </submittedName>
</protein>